<accession>A0A3S0ZK21</accession>
<dbReference type="Proteomes" id="UP000271974">
    <property type="component" value="Unassembled WGS sequence"/>
</dbReference>
<dbReference type="InterPro" id="IPR044463">
    <property type="entry name" value="DUS2_DSRM"/>
</dbReference>
<dbReference type="GO" id="GO:0005737">
    <property type="term" value="C:cytoplasm"/>
    <property type="evidence" value="ECO:0007669"/>
    <property type="project" value="TreeGrafter"/>
</dbReference>
<proteinExistence type="predicted"/>
<gene>
    <name evidence="3" type="ORF">EGW08_015664</name>
</gene>
<evidence type="ECO:0000313" key="3">
    <source>
        <dbReference type="EMBL" id="RUS76586.1"/>
    </source>
</evidence>
<comment type="caution">
    <text evidence="3">The sequence shown here is derived from an EMBL/GenBank/DDBJ whole genome shotgun (WGS) entry which is preliminary data.</text>
</comment>
<dbReference type="PANTHER" id="PTHR45936">
    <property type="entry name" value="TRNA-DIHYDROURIDINE(20) SYNTHASE [NAD(P)+]-LIKE"/>
    <property type="match status" value="1"/>
</dbReference>
<dbReference type="GO" id="GO:0000049">
    <property type="term" value="F:tRNA binding"/>
    <property type="evidence" value="ECO:0007669"/>
    <property type="project" value="InterPro"/>
</dbReference>
<reference evidence="3 4" key="1">
    <citation type="submission" date="2019-01" db="EMBL/GenBank/DDBJ databases">
        <title>A draft genome assembly of the solar-powered sea slug Elysia chlorotica.</title>
        <authorList>
            <person name="Cai H."/>
            <person name="Li Q."/>
            <person name="Fang X."/>
            <person name="Li J."/>
            <person name="Curtis N.E."/>
            <person name="Altenburger A."/>
            <person name="Shibata T."/>
            <person name="Feng M."/>
            <person name="Maeda T."/>
            <person name="Schwartz J.A."/>
            <person name="Shigenobu S."/>
            <person name="Lundholm N."/>
            <person name="Nishiyama T."/>
            <person name="Yang H."/>
            <person name="Hasebe M."/>
            <person name="Li S."/>
            <person name="Pierce S.K."/>
            <person name="Wang J."/>
        </authorList>
    </citation>
    <scope>NUCLEOTIDE SEQUENCE [LARGE SCALE GENOMIC DNA]</scope>
    <source>
        <strain evidence="3">EC2010</strain>
        <tissue evidence="3">Whole organism of an adult</tissue>
    </source>
</reference>
<dbReference type="SUPFAM" id="SSF54768">
    <property type="entry name" value="dsRNA-binding domain-like"/>
    <property type="match status" value="1"/>
</dbReference>
<dbReference type="STRING" id="188477.A0A3S0ZK21"/>
<dbReference type="InterPro" id="IPR052582">
    <property type="entry name" value="tRNA-DUS-like"/>
</dbReference>
<evidence type="ECO:0000259" key="2">
    <source>
        <dbReference type="Pfam" id="PF01207"/>
    </source>
</evidence>
<protein>
    <recommendedName>
        <fullName evidence="2">DUS-like FMN-binding domain-containing protein</fullName>
    </recommendedName>
</protein>
<dbReference type="Gene3D" id="3.20.20.70">
    <property type="entry name" value="Aldolase class I"/>
    <property type="match status" value="1"/>
</dbReference>
<dbReference type="PANTHER" id="PTHR45936:SF1">
    <property type="entry name" value="TRNA-DIHYDROURIDINE(20) SYNTHASE [NAD(P)+]-LIKE"/>
    <property type="match status" value="1"/>
</dbReference>
<dbReference type="OrthoDB" id="10262250at2759"/>
<dbReference type="AlphaFoldDB" id="A0A3S0ZK21"/>
<dbReference type="InterPro" id="IPR013785">
    <property type="entry name" value="Aldolase_TIM"/>
</dbReference>
<dbReference type="Gene3D" id="3.30.160.20">
    <property type="match status" value="1"/>
</dbReference>
<dbReference type="InterPro" id="IPR035587">
    <property type="entry name" value="DUS-like_FMN-bd"/>
</dbReference>
<dbReference type="SUPFAM" id="SSF51395">
    <property type="entry name" value="FMN-linked oxidoreductases"/>
    <property type="match status" value="1"/>
</dbReference>
<organism evidence="3 4">
    <name type="scientific">Elysia chlorotica</name>
    <name type="common">Eastern emerald elysia</name>
    <name type="synonym">Sea slug</name>
    <dbReference type="NCBI Taxonomy" id="188477"/>
    <lineage>
        <taxon>Eukaryota</taxon>
        <taxon>Metazoa</taxon>
        <taxon>Spiralia</taxon>
        <taxon>Lophotrochozoa</taxon>
        <taxon>Mollusca</taxon>
        <taxon>Gastropoda</taxon>
        <taxon>Heterobranchia</taxon>
        <taxon>Euthyneura</taxon>
        <taxon>Panpulmonata</taxon>
        <taxon>Sacoglossa</taxon>
        <taxon>Placobranchoidea</taxon>
        <taxon>Plakobranchidae</taxon>
        <taxon>Elysia</taxon>
    </lineage>
</organism>
<evidence type="ECO:0000256" key="1">
    <source>
        <dbReference type="SAM" id="MobiDB-lite"/>
    </source>
</evidence>
<feature type="domain" description="DUS-like FMN-binding" evidence="2">
    <location>
        <begin position="1"/>
        <end position="140"/>
    </location>
</feature>
<dbReference type="GO" id="GO:0017150">
    <property type="term" value="F:tRNA dihydrouridine synthase activity"/>
    <property type="evidence" value="ECO:0007669"/>
    <property type="project" value="TreeGrafter"/>
</dbReference>
<keyword evidence="4" id="KW-1185">Reference proteome</keyword>
<dbReference type="CDD" id="cd19871">
    <property type="entry name" value="DSRM_DUS2L"/>
    <property type="match status" value="1"/>
</dbReference>
<sequence>MGCPKEFSIKGGMGAALLTQPGNVEKILTALVSELKVPVTCKIRVLPELEATLELARLIQSTGVSALAVHGRTKTERSRDPNRDSYIKAVAEALTIPVIANGGSRALKTRLDIESFRHSTMASSVMVARAAQWNCSVFRREGPLPYREVMLSYLRYAFEYDNNEINTKYCVLQILHDKMTEAPEADRCLTAKSLQDFAEIWSMEEEYSNILMKRKEKERQILHMAGGDFAGVKKQKLDGGLTLFELPVRFDKRCYSPTMTPKQILNNWSKNEHIGKPIYTTEERPTDRCFHSTIHLGDHVYTNPYWEKSKQLSEQSAAICCLIINGQDDSRLSDPGNESDQLRRKWRTAVISPSFGTSGENGEKLKDSTAEKIASGENGKAIEGSSAESVPASGKSTNTRDTDGMCDQPKNQVTADGSIRENVLFAQKKSDTFQEDPDVASSACKEKIDS</sequence>
<dbReference type="EMBL" id="RQTK01000651">
    <property type="protein sequence ID" value="RUS76586.1"/>
    <property type="molecule type" value="Genomic_DNA"/>
</dbReference>
<dbReference type="CDD" id="cd02801">
    <property type="entry name" value="DUS_like_FMN"/>
    <property type="match status" value="1"/>
</dbReference>
<feature type="region of interest" description="Disordered" evidence="1">
    <location>
        <begin position="376"/>
        <end position="450"/>
    </location>
</feature>
<dbReference type="Pfam" id="PF01207">
    <property type="entry name" value="Dus"/>
    <property type="match status" value="1"/>
</dbReference>
<evidence type="ECO:0000313" key="4">
    <source>
        <dbReference type="Proteomes" id="UP000271974"/>
    </source>
</evidence>
<name>A0A3S0ZK21_ELYCH</name>